<keyword evidence="19" id="KW-0443">Lipid metabolism</keyword>
<feature type="active site" evidence="15">
    <location>
        <position position="76"/>
    </location>
</feature>
<comment type="catalytic activity">
    <reaction evidence="12">
        <text>1,2-dihexadecanoyl-sn-glycero-3-phosphocholine + H2O = 1-hexadecanoyl-sn-glycero-3-phosphocholine + hexadecanoate + H(+)</text>
        <dbReference type="Rhea" id="RHEA:41223"/>
        <dbReference type="ChEBI" id="CHEBI:7896"/>
        <dbReference type="ChEBI" id="CHEBI:15377"/>
        <dbReference type="ChEBI" id="CHEBI:15378"/>
        <dbReference type="ChEBI" id="CHEBI:72998"/>
        <dbReference type="ChEBI" id="CHEBI:72999"/>
    </reaction>
    <physiologicalReaction direction="left-to-right" evidence="12">
        <dbReference type="Rhea" id="RHEA:41224"/>
    </physiologicalReaction>
</comment>
<comment type="catalytic activity">
    <reaction evidence="14">
        <text>1-hexadecanoyl-2-(9Z,12Z-octadecadienoyl)-sn-glycero-3-phosphoethanolamine + H2O = 1-hexadecanoyl-sn-glycero-3-phosphoethanolamine + (9Z,12Z)-octadecadienoate + H(+)</text>
        <dbReference type="Rhea" id="RHEA:40815"/>
        <dbReference type="ChEBI" id="CHEBI:15377"/>
        <dbReference type="ChEBI" id="CHEBI:15378"/>
        <dbReference type="ChEBI" id="CHEBI:30245"/>
        <dbReference type="ChEBI" id="CHEBI:73004"/>
        <dbReference type="ChEBI" id="CHEBI:73008"/>
    </reaction>
    <physiologicalReaction direction="left-to-right" evidence="14">
        <dbReference type="Rhea" id="RHEA:40816"/>
    </physiologicalReaction>
</comment>
<dbReference type="SUPFAM" id="SSF48619">
    <property type="entry name" value="Phospholipase A2, PLA2"/>
    <property type="match status" value="1"/>
</dbReference>
<keyword evidence="19" id="KW-0378">Hydrolase</keyword>
<evidence type="ECO:0000256" key="2">
    <source>
        <dbReference type="ARBA" id="ARBA00007056"/>
    </source>
</evidence>
<feature type="binding site" evidence="16">
    <location>
        <position position="77"/>
    </location>
    <ligand>
        <name>Ca(2+)</name>
        <dbReference type="ChEBI" id="CHEBI:29108"/>
    </ligand>
</feature>
<gene>
    <name evidence="21" type="ORF">U0070_019018</name>
</gene>
<dbReference type="InterPro" id="IPR016090">
    <property type="entry name" value="PLA2-like_dom"/>
</dbReference>
<evidence type="ECO:0000256" key="17">
    <source>
        <dbReference type="PIRSR" id="PIRSR601211-3"/>
    </source>
</evidence>
<dbReference type="Gene3D" id="1.20.90.10">
    <property type="entry name" value="Phospholipase A2 domain"/>
    <property type="match status" value="1"/>
</dbReference>
<dbReference type="InterPro" id="IPR033112">
    <property type="entry name" value="PLA2_Asp_AS"/>
</dbReference>
<evidence type="ECO:0000256" key="19">
    <source>
        <dbReference type="RuleBase" id="RU361236"/>
    </source>
</evidence>
<evidence type="ECO:0000256" key="16">
    <source>
        <dbReference type="PIRSR" id="PIRSR601211-2"/>
    </source>
</evidence>
<comment type="catalytic activity">
    <reaction evidence="11">
        <text>N-hexadecanoyl-1,2-di-(9Z-octadecenoyl)-sn-glycero-3-phosphoethanolamine + H2O = N-hexadecanoyl-1-(9Z-octadecenoyl)-sn-glycero-3-phosphoethanolamine + (9Z)-octadecenoate + H(+)</text>
        <dbReference type="Rhea" id="RHEA:45424"/>
        <dbReference type="ChEBI" id="CHEBI:15377"/>
        <dbReference type="ChEBI" id="CHEBI:15378"/>
        <dbReference type="ChEBI" id="CHEBI:30823"/>
        <dbReference type="ChEBI" id="CHEBI:78097"/>
        <dbReference type="ChEBI" id="CHEBI:85217"/>
    </reaction>
    <physiologicalReaction direction="left-to-right" evidence="11">
        <dbReference type="Rhea" id="RHEA:45425"/>
    </physiologicalReaction>
</comment>
<feature type="signal peptide" evidence="19">
    <location>
        <begin position="1"/>
        <end position="16"/>
    </location>
</feature>
<evidence type="ECO:0000256" key="5">
    <source>
        <dbReference type="ARBA" id="ARBA00022525"/>
    </source>
</evidence>
<comment type="similarity">
    <text evidence="2 18">Belongs to the phospholipase A2 family.</text>
</comment>
<evidence type="ECO:0000259" key="20">
    <source>
        <dbReference type="SMART" id="SM00085"/>
    </source>
</evidence>
<dbReference type="InterPro" id="IPR001211">
    <property type="entry name" value="PLA2"/>
</dbReference>
<evidence type="ECO:0000256" key="18">
    <source>
        <dbReference type="RuleBase" id="RU003654"/>
    </source>
</evidence>
<dbReference type="PROSITE" id="PS00118">
    <property type="entry name" value="PA2_HIS"/>
    <property type="match status" value="1"/>
</dbReference>
<dbReference type="PANTHER" id="PTHR11716:SF94">
    <property type="entry name" value="PHOSPHOLIPASE A2"/>
    <property type="match status" value="1"/>
</dbReference>
<feature type="disulfide bond" evidence="17">
    <location>
        <begin position="89"/>
        <end position="119"/>
    </location>
</feature>
<sequence length="152" mass="17076">MKLLLLVTLLTAGATAHSISHRAAQRFGTAFDCYSKSNISTMNIHPWPVSKIFGFICRTPNFSPHVDDIARCCERHDRCYEEAKKLGGCTISEDNPYDIPYHYSCSGRELICSVENNACEAAICNCDRQASICIFWEVSDTIFKDNGFNTFC</sequence>
<comment type="subcellular location">
    <subcellularLocation>
        <location evidence="1 19">Secreted</location>
    </subcellularLocation>
</comment>
<dbReference type="GO" id="GO:0050482">
    <property type="term" value="P:arachidonate secretion"/>
    <property type="evidence" value="ECO:0007669"/>
    <property type="project" value="InterPro"/>
</dbReference>
<comment type="catalytic activity">
    <reaction evidence="19">
        <text>a 1,2-diacyl-sn-glycero-3-phosphocholine + H2O = a 1-acyl-sn-glycero-3-phosphocholine + a fatty acid + H(+)</text>
        <dbReference type="Rhea" id="RHEA:15801"/>
        <dbReference type="ChEBI" id="CHEBI:15377"/>
        <dbReference type="ChEBI" id="CHEBI:15378"/>
        <dbReference type="ChEBI" id="CHEBI:28868"/>
        <dbReference type="ChEBI" id="CHEBI:57643"/>
        <dbReference type="ChEBI" id="CHEBI:58168"/>
        <dbReference type="EC" id="3.1.1.4"/>
    </reaction>
</comment>
<feature type="chain" id="PRO_5043086505" description="Phospholipase A2" evidence="19">
    <location>
        <begin position="17"/>
        <end position="152"/>
    </location>
</feature>
<keyword evidence="16 19" id="KW-0106">Calcium</keyword>
<dbReference type="Proteomes" id="UP001488838">
    <property type="component" value="Unassembled WGS sequence"/>
</dbReference>
<feature type="disulfide bond" evidence="17">
    <location>
        <begin position="79"/>
        <end position="126"/>
    </location>
</feature>
<evidence type="ECO:0000313" key="21">
    <source>
        <dbReference type="EMBL" id="KAK7796918.1"/>
    </source>
</evidence>
<dbReference type="PROSITE" id="PS00119">
    <property type="entry name" value="PA2_ASP"/>
    <property type="match status" value="1"/>
</dbReference>
<dbReference type="GO" id="GO:0006633">
    <property type="term" value="P:fatty acid biosynthetic process"/>
    <property type="evidence" value="ECO:0007669"/>
    <property type="project" value="TreeGrafter"/>
</dbReference>
<evidence type="ECO:0000256" key="7">
    <source>
        <dbReference type="ARBA" id="ARBA00023264"/>
    </source>
</evidence>
<accession>A0AAW0H3C7</accession>
<comment type="catalytic activity">
    <reaction evidence="13">
        <text>1-hexadecanoyl-2-(9Z-octadecenoyl)-sn-glycero-3-phosphocholine + H2O = 1-hexadecanoyl-sn-glycero-3-phosphocholine + (9Z)-octadecenoate + H(+)</text>
        <dbReference type="Rhea" id="RHEA:38779"/>
        <dbReference type="ChEBI" id="CHEBI:15377"/>
        <dbReference type="ChEBI" id="CHEBI:15378"/>
        <dbReference type="ChEBI" id="CHEBI:30823"/>
        <dbReference type="ChEBI" id="CHEBI:72998"/>
        <dbReference type="ChEBI" id="CHEBI:73001"/>
    </reaction>
    <physiologicalReaction direction="left-to-right" evidence="13">
        <dbReference type="Rhea" id="RHEA:38780"/>
    </physiologicalReaction>
</comment>
<feature type="active site" evidence="15">
    <location>
        <position position="127"/>
    </location>
</feature>
<evidence type="ECO:0000256" key="14">
    <source>
        <dbReference type="ARBA" id="ARBA00049039"/>
    </source>
</evidence>
<dbReference type="InterPro" id="IPR036444">
    <property type="entry name" value="PLipase_A2_dom_sf"/>
</dbReference>
<proteinExistence type="inferred from homology"/>
<feature type="disulfide bond" evidence="17">
    <location>
        <begin position="112"/>
        <end position="124"/>
    </location>
</feature>
<comment type="catalytic activity">
    <reaction evidence="10">
        <text>1,2-ditetradecanoyl-sn-glycero-3-phosphocholine + H2O = 1-tetradecanoyl-sn-glycero-3-phosphocholine + tetradecanoate + H(+)</text>
        <dbReference type="Rhea" id="RHEA:54456"/>
        <dbReference type="ChEBI" id="CHEBI:15377"/>
        <dbReference type="ChEBI" id="CHEBI:15378"/>
        <dbReference type="ChEBI" id="CHEBI:30807"/>
        <dbReference type="ChEBI" id="CHEBI:45240"/>
        <dbReference type="ChEBI" id="CHEBI:64489"/>
    </reaction>
</comment>
<dbReference type="GO" id="GO:0005576">
    <property type="term" value="C:extracellular region"/>
    <property type="evidence" value="ECO:0007669"/>
    <property type="project" value="UniProtKB-SubCell"/>
</dbReference>
<protein>
    <recommendedName>
        <fullName evidence="4 19">Phospholipase A2</fullName>
        <ecNumber evidence="3 19">3.1.1.4</ecNumber>
    </recommendedName>
</protein>
<dbReference type="SMART" id="SM00085">
    <property type="entry name" value="PA2c"/>
    <property type="match status" value="1"/>
</dbReference>
<dbReference type="GO" id="GO:0005102">
    <property type="term" value="F:signaling receptor binding"/>
    <property type="evidence" value="ECO:0007669"/>
    <property type="project" value="TreeGrafter"/>
</dbReference>
<feature type="domain" description="Phospholipase A2-like central" evidence="20">
    <location>
        <begin position="45"/>
        <end position="152"/>
    </location>
</feature>
<comment type="catalytic activity">
    <reaction evidence="9">
        <text>1-hexadecanoyl-2-(9Z-octadecenoyl)-sn-glycero-3-phospho-(1'-sn-glycerol) + H2O = 1-hexadecanoyl-sn-glycero-3-phospho-(1'-sn-glycerol) + (9Z)-octadecenoate + H(+)</text>
        <dbReference type="Rhea" id="RHEA:40919"/>
        <dbReference type="ChEBI" id="CHEBI:15377"/>
        <dbReference type="ChEBI" id="CHEBI:15378"/>
        <dbReference type="ChEBI" id="CHEBI:30823"/>
        <dbReference type="ChEBI" id="CHEBI:72841"/>
        <dbReference type="ChEBI" id="CHEBI:75158"/>
    </reaction>
    <physiologicalReaction direction="left-to-right" evidence="9">
        <dbReference type="Rhea" id="RHEA:40920"/>
    </physiologicalReaction>
</comment>
<dbReference type="GO" id="GO:0048146">
    <property type="term" value="P:positive regulation of fibroblast proliferation"/>
    <property type="evidence" value="ECO:0007669"/>
    <property type="project" value="TreeGrafter"/>
</dbReference>
<dbReference type="EMBL" id="JBBHLL010000963">
    <property type="protein sequence ID" value="KAK7796918.1"/>
    <property type="molecule type" value="Genomic_DNA"/>
</dbReference>
<keyword evidence="5 19" id="KW-0964">Secreted</keyword>
<keyword evidence="22" id="KW-1185">Reference proteome</keyword>
<evidence type="ECO:0000256" key="9">
    <source>
        <dbReference type="ARBA" id="ARBA00048015"/>
    </source>
</evidence>
<evidence type="ECO:0000256" key="6">
    <source>
        <dbReference type="ARBA" id="ARBA00023157"/>
    </source>
</evidence>
<comment type="catalytic activity">
    <reaction evidence="8">
        <text>N,1-dihexadecanoyl-2-(9Z,12Z-octadecadienoyl)-sn-glycero-3-phosphoethanolamine + H2O = N,1-dihexadecanoyl-sn-glycero-3-phosphoethanolamine + (9Z,12Z)-octadecadienoate + H(+)</text>
        <dbReference type="Rhea" id="RHEA:56424"/>
        <dbReference type="ChEBI" id="CHEBI:15377"/>
        <dbReference type="ChEBI" id="CHEBI:15378"/>
        <dbReference type="ChEBI" id="CHEBI:30245"/>
        <dbReference type="ChEBI" id="CHEBI:85334"/>
        <dbReference type="ChEBI" id="CHEBI:85335"/>
    </reaction>
    <physiologicalReaction direction="left-to-right" evidence="8">
        <dbReference type="Rhea" id="RHEA:56425"/>
    </physiologicalReaction>
</comment>
<evidence type="ECO:0000256" key="8">
    <source>
        <dbReference type="ARBA" id="ARBA00047535"/>
    </source>
</evidence>
<comment type="caution">
    <text evidence="21">The sequence shown here is derived from an EMBL/GenBank/DDBJ whole genome shotgun (WGS) entry which is preliminary data.</text>
</comment>
<dbReference type="GO" id="GO:0005543">
    <property type="term" value="F:phospholipid binding"/>
    <property type="evidence" value="ECO:0007669"/>
    <property type="project" value="TreeGrafter"/>
</dbReference>
<evidence type="ECO:0000256" key="3">
    <source>
        <dbReference type="ARBA" id="ARBA00013278"/>
    </source>
</evidence>
<dbReference type="GO" id="GO:0016042">
    <property type="term" value="P:lipid catabolic process"/>
    <property type="evidence" value="ECO:0007669"/>
    <property type="project" value="InterPro"/>
</dbReference>
<dbReference type="AlphaFoldDB" id="A0AAW0H3C7"/>
<dbReference type="PRINTS" id="PR00389">
    <property type="entry name" value="PHPHLIPASEA2"/>
</dbReference>
<name>A0AAW0H3C7_MYOGA</name>
<evidence type="ECO:0000256" key="4">
    <source>
        <dbReference type="ARBA" id="ARBA00021721"/>
    </source>
</evidence>
<evidence type="ECO:0000256" key="12">
    <source>
        <dbReference type="ARBA" id="ARBA00048227"/>
    </source>
</evidence>
<reference evidence="21 22" key="1">
    <citation type="journal article" date="2023" name="bioRxiv">
        <title>Conserved and derived expression patterns and positive selection on dental genes reveal complex evolutionary context of ever-growing rodent molars.</title>
        <authorList>
            <person name="Calamari Z.T."/>
            <person name="Song A."/>
            <person name="Cohen E."/>
            <person name="Akter M."/>
            <person name="Roy R.D."/>
            <person name="Hallikas O."/>
            <person name="Christensen M.M."/>
            <person name="Li P."/>
            <person name="Marangoni P."/>
            <person name="Jernvall J."/>
            <person name="Klein O.D."/>
        </authorList>
    </citation>
    <scope>NUCLEOTIDE SEQUENCE [LARGE SCALE GENOMIC DNA]</scope>
    <source>
        <strain evidence="21">V071</strain>
    </source>
</reference>
<keyword evidence="19" id="KW-0732">Signal</keyword>
<dbReference type="PANTHER" id="PTHR11716">
    <property type="entry name" value="PHOSPHOLIPASE A2 FAMILY MEMBER"/>
    <property type="match status" value="1"/>
</dbReference>
<keyword evidence="16" id="KW-0479">Metal-binding</keyword>
<dbReference type="EC" id="3.1.1.4" evidence="3 19"/>
<dbReference type="GO" id="GO:0005509">
    <property type="term" value="F:calcium ion binding"/>
    <property type="evidence" value="ECO:0007669"/>
    <property type="project" value="InterPro"/>
</dbReference>
<evidence type="ECO:0000256" key="10">
    <source>
        <dbReference type="ARBA" id="ARBA00048029"/>
    </source>
</evidence>
<evidence type="ECO:0000256" key="15">
    <source>
        <dbReference type="PIRSR" id="PIRSR601211-1"/>
    </source>
</evidence>
<feature type="disulfide bond" evidence="17">
    <location>
        <begin position="57"/>
        <end position="73"/>
    </location>
</feature>
<evidence type="ECO:0000256" key="11">
    <source>
        <dbReference type="ARBA" id="ARBA00048221"/>
    </source>
</evidence>
<dbReference type="GO" id="GO:0047498">
    <property type="term" value="F:calcium-dependent phospholipase A2 activity"/>
    <property type="evidence" value="ECO:0007669"/>
    <property type="project" value="TreeGrafter"/>
</dbReference>
<comment type="cofactor">
    <cofactor evidence="16">
        <name>Ca(2+)</name>
        <dbReference type="ChEBI" id="CHEBI:29108"/>
    </cofactor>
    <text evidence="16">Binds 1 Ca(2+) ion per subunit.</text>
</comment>
<keyword evidence="6 17" id="KW-1015">Disulfide bond</keyword>
<feature type="disulfide bond" evidence="17">
    <location>
        <begin position="72"/>
        <end position="133"/>
    </location>
</feature>
<evidence type="ECO:0000256" key="1">
    <source>
        <dbReference type="ARBA" id="ARBA00004613"/>
    </source>
</evidence>
<evidence type="ECO:0000256" key="13">
    <source>
        <dbReference type="ARBA" id="ARBA00048699"/>
    </source>
</evidence>
<dbReference type="Pfam" id="PF00068">
    <property type="entry name" value="Phospholip_A2_1"/>
    <property type="match status" value="1"/>
</dbReference>
<keyword evidence="7" id="KW-1208">Phospholipid metabolism</keyword>
<evidence type="ECO:0000313" key="22">
    <source>
        <dbReference type="Proteomes" id="UP001488838"/>
    </source>
</evidence>
<dbReference type="InterPro" id="IPR033113">
    <property type="entry name" value="PLA2_histidine"/>
</dbReference>
<dbReference type="GO" id="GO:0006644">
    <property type="term" value="P:phospholipid metabolic process"/>
    <property type="evidence" value="ECO:0007669"/>
    <property type="project" value="InterPro"/>
</dbReference>
<organism evidence="21 22">
    <name type="scientific">Myodes glareolus</name>
    <name type="common">Bank vole</name>
    <name type="synonym">Clethrionomys glareolus</name>
    <dbReference type="NCBI Taxonomy" id="447135"/>
    <lineage>
        <taxon>Eukaryota</taxon>
        <taxon>Metazoa</taxon>
        <taxon>Chordata</taxon>
        <taxon>Craniata</taxon>
        <taxon>Vertebrata</taxon>
        <taxon>Euteleostomi</taxon>
        <taxon>Mammalia</taxon>
        <taxon>Eutheria</taxon>
        <taxon>Euarchontoglires</taxon>
        <taxon>Glires</taxon>
        <taxon>Rodentia</taxon>
        <taxon>Myomorpha</taxon>
        <taxon>Muroidea</taxon>
        <taxon>Cricetidae</taxon>
        <taxon>Arvicolinae</taxon>
        <taxon>Myodes</taxon>
    </lineage>
</organism>